<comment type="caution">
    <text evidence="1">The sequence shown here is derived from an EMBL/GenBank/DDBJ whole genome shotgun (WGS) entry which is preliminary data.</text>
</comment>
<gene>
    <name evidence="1" type="ORF">ACFFNX_34360</name>
</gene>
<dbReference type="EMBL" id="JBHLZP010000361">
    <property type="protein sequence ID" value="MFB9837269.1"/>
    <property type="molecule type" value="Genomic_DNA"/>
</dbReference>
<name>A0ABV5YQC5_9ACTN</name>
<keyword evidence="2" id="KW-1185">Reference proteome</keyword>
<protein>
    <submittedName>
        <fullName evidence="1">Uncharacterized protein</fullName>
    </submittedName>
</protein>
<dbReference type="Proteomes" id="UP001589627">
    <property type="component" value="Unassembled WGS sequence"/>
</dbReference>
<evidence type="ECO:0000313" key="1">
    <source>
        <dbReference type="EMBL" id="MFB9837269.1"/>
    </source>
</evidence>
<proteinExistence type="predicted"/>
<accession>A0ABV5YQC5</accession>
<reference evidence="1 2" key="1">
    <citation type="submission" date="2024-09" db="EMBL/GenBank/DDBJ databases">
        <authorList>
            <person name="Sun Q."/>
            <person name="Mori K."/>
        </authorList>
    </citation>
    <scope>NUCLEOTIDE SEQUENCE [LARGE SCALE GENOMIC DNA]</scope>
    <source>
        <strain evidence="1 2">TBRC 0563</strain>
    </source>
</reference>
<organism evidence="1 2">
    <name type="scientific">Actinoallomurus acaciae</name>
    <dbReference type="NCBI Taxonomy" id="502577"/>
    <lineage>
        <taxon>Bacteria</taxon>
        <taxon>Bacillati</taxon>
        <taxon>Actinomycetota</taxon>
        <taxon>Actinomycetes</taxon>
        <taxon>Streptosporangiales</taxon>
        <taxon>Thermomonosporaceae</taxon>
        <taxon>Actinoallomurus</taxon>
    </lineage>
</organism>
<evidence type="ECO:0000313" key="2">
    <source>
        <dbReference type="Proteomes" id="UP001589627"/>
    </source>
</evidence>
<sequence>MNRCHRCGSPQEPPYTVVSRHFTSEGVLVYTRCACGAVRPRLLRYDGLR</sequence>
<dbReference type="RefSeq" id="WP_378210084.1">
    <property type="nucleotide sequence ID" value="NZ_JBHLZP010000361.1"/>
</dbReference>